<feature type="region of interest" description="Disordered" evidence="1">
    <location>
        <begin position="1"/>
        <end position="24"/>
    </location>
</feature>
<dbReference type="PANTHER" id="PTHR33710">
    <property type="entry name" value="BNAC02G09200D PROTEIN"/>
    <property type="match status" value="1"/>
</dbReference>
<organism evidence="2 3">
    <name type="scientific">Zingiber officinale</name>
    <name type="common">Ginger</name>
    <name type="synonym">Amomum zingiber</name>
    <dbReference type="NCBI Taxonomy" id="94328"/>
    <lineage>
        <taxon>Eukaryota</taxon>
        <taxon>Viridiplantae</taxon>
        <taxon>Streptophyta</taxon>
        <taxon>Embryophyta</taxon>
        <taxon>Tracheophyta</taxon>
        <taxon>Spermatophyta</taxon>
        <taxon>Magnoliopsida</taxon>
        <taxon>Liliopsida</taxon>
        <taxon>Zingiberales</taxon>
        <taxon>Zingiberaceae</taxon>
        <taxon>Zingiber</taxon>
    </lineage>
</organism>
<gene>
    <name evidence="2" type="ORF">ZIOFF_055804</name>
</gene>
<dbReference type="Gene3D" id="3.60.10.10">
    <property type="entry name" value="Endonuclease/exonuclease/phosphatase"/>
    <property type="match status" value="1"/>
</dbReference>
<dbReference type="Proteomes" id="UP000734854">
    <property type="component" value="Unassembled WGS sequence"/>
</dbReference>
<sequence length="410" mass="46699">MEEEVNQDFLQAMVDDQSDKDRKVDLQEKEAAVVDDQQIVQVASEIVKRNEDVAGKKVVDAVQKSNYEKSVMEEEDVDKQLKEKRDPSKQERKIAKDMTVGSIQIASGTLAERRGLQILTEKQRAVEGSAAVDRFSEVDSEDDVVSKSFVEEDDSEWDASLSSPILPIGMYVMIVYAKCTSTERMVLWERLLEIKPSSDEFWLVGGDFNVITGPHEHSAGILSKLDAIWKQLDRIMVSPSWNAQNFSVRVEHFSRAASDHCPLLLSFPGFTKPIPSFIFQKMWIKHHNFLITVRLNWMLPYYGNGLQKLQLKFKRLKAHLKWWNADVFGNVHENVMKVEEQFASAERAFDSLPTVENKIYMAKWHASFPEEDKGLLVLPIIEEVKQVIGEMCEDSAAGPDGFSVTFYVAC</sequence>
<evidence type="ECO:0000313" key="3">
    <source>
        <dbReference type="Proteomes" id="UP000734854"/>
    </source>
</evidence>
<name>A0A8J5KQ74_ZINOF</name>
<feature type="region of interest" description="Disordered" evidence="1">
    <location>
        <begin position="70"/>
        <end position="92"/>
    </location>
</feature>
<dbReference type="AlphaFoldDB" id="A0A8J5KQ74"/>
<proteinExistence type="predicted"/>
<keyword evidence="3" id="KW-1185">Reference proteome</keyword>
<evidence type="ECO:0000313" key="2">
    <source>
        <dbReference type="EMBL" id="KAG6487219.1"/>
    </source>
</evidence>
<dbReference type="InterPro" id="IPR036691">
    <property type="entry name" value="Endo/exonu/phosph_ase_sf"/>
</dbReference>
<evidence type="ECO:0000256" key="1">
    <source>
        <dbReference type="SAM" id="MobiDB-lite"/>
    </source>
</evidence>
<accession>A0A8J5KQ74</accession>
<reference evidence="2 3" key="1">
    <citation type="submission" date="2020-08" db="EMBL/GenBank/DDBJ databases">
        <title>Plant Genome Project.</title>
        <authorList>
            <person name="Zhang R.-G."/>
        </authorList>
    </citation>
    <scope>NUCLEOTIDE SEQUENCE [LARGE SCALE GENOMIC DNA]</scope>
    <source>
        <tissue evidence="2">Rhizome</tissue>
    </source>
</reference>
<dbReference type="PANTHER" id="PTHR33710:SF13">
    <property type="entry name" value="ENDONUCLEASE_EXONUCLEASE_PHOSPHATASE FAMILY PROTEIN"/>
    <property type="match status" value="1"/>
</dbReference>
<comment type="caution">
    <text evidence="2">The sequence shown here is derived from an EMBL/GenBank/DDBJ whole genome shotgun (WGS) entry which is preliminary data.</text>
</comment>
<dbReference type="EMBL" id="JACMSC010000015">
    <property type="protein sequence ID" value="KAG6487219.1"/>
    <property type="molecule type" value="Genomic_DNA"/>
</dbReference>
<protein>
    <submittedName>
        <fullName evidence="2">Uncharacterized protein</fullName>
    </submittedName>
</protein>
<dbReference type="SUPFAM" id="SSF56219">
    <property type="entry name" value="DNase I-like"/>
    <property type="match status" value="1"/>
</dbReference>